<dbReference type="InterPro" id="IPR035903">
    <property type="entry name" value="HesB-like_dom_sf"/>
</dbReference>
<dbReference type="Gene3D" id="2.60.300.12">
    <property type="entry name" value="HesB-like domain"/>
    <property type="match status" value="1"/>
</dbReference>
<evidence type="ECO:0000313" key="3">
    <source>
        <dbReference type="Proteomes" id="UP000249739"/>
    </source>
</evidence>
<dbReference type="Proteomes" id="UP000249739">
    <property type="component" value="Unassembled WGS sequence"/>
</dbReference>
<dbReference type="NCBIfam" id="TIGR00049">
    <property type="entry name" value="iron-sulfur cluster assembly accessory protein"/>
    <property type="match status" value="1"/>
</dbReference>
<dbReference type="GO" id="GO:0051539">
    <property type="term" value="F:4 iron, 4 sulfur cluster binding"/>
    <property type="evidence" value="ECO:0007669"/>
    <property type="project" value="TreeGrafter"/>
</dbReference>
<dbReference type="AlphaFoldDB" id="A0A2W5FM85"/>
<dbReference type="Pfam" id="PF01521">
    <property type="entry name" value="Fe-S_biosyn"/>
    <property type="match status" value="1"/>
</dbReference>
<dbReference type="SUPFAM" id="SSF89360">
    <property type="entry name" value="HesB-like domain"/>
    <property type="match status" value="1"/>
</dbReference>
<dbReference type="GO" id="GO:0051537">
    <property type="term" value="F:2 iron, 2 sulfur cluster binding"/>
    <property type="evidence" value="ECO:0007669"/>
    <property type="project" value="TreeGrafter"/>
</dbReference>
<dbReference type="PROSITE" id="PS01152">
    <property type="entry name" value="HESB"/>
    <property type="match status" value="1"/>
</dbReference>
<proteinExistence type="predicted"/>
<evidence type="ECO:0000313" key="2">
    <source>
        <dbReference type="EMBL" id="PZP55484.1"/>
    </source>
</evidence>
<sequence length="106" mass="11570">MPELIITPAAITRVHKMREIKGNPLLNLRLTVEGGGCSGFQYIFSWDDKIAEDDKIFDQAIVSDEISLPLLEGSTLDYVINMMGEDFKVTNPNAKSGCGCGTSFAV</sequence>
<comment type="caution">
    <text evidence="2">The sequence shown here is derived from an EMBL/GenBank/DDBJ whole genome shotgun (WGS) entry which is preliminary data.</text>
</comment>
<dbReference type="InterPro" id="IPR016092">
    <property type="entry name" value="ATAP"/>
</dbReference>
<dbReference type="GO" id="GO:0016226">
    <property type="term" value="P:iron-sulfur cluster assembly"/>
    <property type="evidence" value="ECO:0007669"/>
    <property type="project" value="InterPro"/>
</dbReference>
<protein>
    <submittedName>
        <fullName evidence="2">Iron-sulfur cluster assembly accessory protein</fullName>
    </submittedName>
</protein>
<dbReference type="InterPro" id="IPR000361">
    <property type="entry name" value="ATAP_core_dom"/>
</dbReference>
<name>A0A2W5FM85_9BACT</name>
<gene>
    <name evidence="2" type="ORF">DI586_06765</name>
</gene>
<organism evidence="2 3">
    <name type="scientific">Micavibrio aeruginosavorus</name>
    <dbReference type="NCBI Taxonomy" id="349221"/>
    <lineage>
        <taxon>Bacteria</taxon>
        <taxon>Pseudomonadati</taxon>
        <taxon>Bdellovibrionota</taxon>
        <taxon>Bdellovibrionia</taxon>
        <taxon>Bdellovibrionales</taxon>
        <taxon>Pseudobdellovibrionaceae</taxon>
        <taxon>Micavibrio</taxon>
    </lineage>
</organism>
<dbReference type="PANTHER" id="PTHR43011:SF1">
    <property type="entry name" value="IRON-SULFUR CLUSTER ASSEMBLY 2 HOMOLOG, MITOCHONDRIAL"/>
    <property type="match status" value="1"/>
</dbReference>
<evidence type="ECO:0000259" key="1">
    <source>
        <dbReference type="Pfam" id="PF01521"/>
    </source>
</evidence>
<feature type="domain" description="Core" evidence="1">
    <location>
        <begin position="3"/>
        <end position="101"/>
    </location>
</feature>
<reference evidence="2 3" key="1">
    <citation type="submission" date="2017-08" db="EMBL/GenBank/DDBJ databases">
        <title>Infants hospitalized years apart are colonized by the same room-sourced microbial strains.</title>
        <authorList>
            <person name="Brooks B."/>
            <person name="Olm M.R."/>
            <person name="Firek B.A."/>
            <person name="Baker R."/>
            <person name="Thomas B.C."/>
            <person name="Morowitz M.J."/>
            <person name="Banfield J.F."/>
        </authorList>
    </citation>
    <scope>NUCLEOTIDE SEQUENCE [LARGE SCALE GENOMIC DNA]</scope>
    <source>
        <strain evidence="2">S2_006_000_R2_64</strain>
    </source>
</reference>
<dbReference type="InterPro" id="IPR017870">
    <property type="entry name" value="FeS_cluster_insertion_CS"/>
</dbReference>
<accession>A0A2W5FM85</accession>
<dbReference type="PANTHER" id="PTHR43011">
    <property type="entry name" value="IRON-SULFUR CLUSTER ASSEMBLY 2 HOMOLOG, MITOCHONDRIAL"/>
    <property type="match status" value="1"/>
</dbReference>
<dbReference type="EMBL" id="QFOT01000067">
    <property type="protein sequence ID" value="PZP55484.1"/>
    <property type="molecule type" value="Genomic_DNA"/>
</dbReference>
<dbReference type="GO" id="GO:0005506">
    <property type="term" value="F:iron ion binding"/>
    <property type="evidence" value="ECO:0007669"/>
    <property type="project" value="TreeGrafter"/>
</dbReference>